<evidence type="ECO:0008006" key="3">
    <source>
        <dbReference type="Google" id="ProtNLM"/>
    </source>
</evidence>
<dbReference type="EMBL" id="PIOD01000006">
    <property type="protein sequence ID" value="RDW19958.1"/>
    <property type="molecule type" value="Genomic_DNA"/>
</dbReference>
<reference evidence="2" key="1">
    <citation type="submission" date="2017-11" db="EMBL/GenBank/DDBJ databases">
        <authorList>
            <person name="Zhu W."/>
        </authorList>
    </citation>
    <scope>NUCLEOTIDE SEQUENCE [LARGE SCALE GENOMIC DNA]</scope>
    <source>
        <strain evidence="2">CAU 1051</strain>
    </source>
</reference>
<keyword evidence="2" id="KW-1185">Reference proteome</keyword>
<dbReference type="Proteomes" id="UP000256520">
    <property type="component" value="Unassembled WGS sequence"/>
</dbReference>
<sequence>MRANNETKHMYDLCKDHVHAYVYAEFQDGRAVDGIITGLDEEYVYLAVPIEHNQQEQGNHDYNRQFGFPYYGYPGYGIPRRRFDRLILPLAALAAISLLPWY</sequence>
<comment type="caution">
    <text evidence="1">The sequence shown here is derived from an EMBL/GenBank/DDBJ whole genome shotgun (WGS) entry which is preliminary data.</text>
</comment>
<dbReference type="OrthoDB" id="2943863at2"/>
<organism evidence="1 2">
    <name type="scientific">Oceanobacillus chungangensis</name>
    <dbReference type="NCBI Taxonomy" id="1229152"/>
    <lineage>
        <taxon>Bacteria</taxon>
        <taxon>Bacillati</taxon>
        <taxon>Bacillota</taxon>
        <taxon>Bacilli</taxon>
        <taxon>Bacillales</taxon>
        <taxon>Bacillaceae</taxon>
        <taxon>Oceanobacillus</taxon>
    </lineage>
</organism>
<dbReference type="RefSeq" id="WP_115749305.1">
    <property type="nucleotide sequence ID" value="NZ_PIOD01000006.1"/>
</dbReference>
<protein>
    <recommendedName>
        <fullName evidence="3">Phosphatidylinositol kinase</fullName>
    </recommendedName>
</protein>
<name>A0A3D8PXF4_9BACI</name>
<evidence type="ECO:0000313" key="1">
    <source>
        <dbReference type="EMBL" id="RDW19958.1"/>
    </source>
</evidence>
<dbReference type="AlphaFoldDB" id="A0A3D8PXF4"/>
<evidence type="ECO:0000313" key="2">
    <source>
        <dbReference type="Proteomes" id="UP000256520"/>
    </source>
</evidence>
<proteinExistence type="predicted"/>
<accession>A0A3D8PXF4</accession>
<gene>
    <name evidence="1" type="ORF">CWR45_07835</name>
</gene>